<evidence type="ECO:0000256" key="8">
    <source>
        <dbReference type="ARBA" id="ARBA00048027"/>
    </source>
</evidence>
<keyword evidence="6 9" id="KW-0472">Membrane</keyword>
<dbReference type="SMART" id="SM00382">
    <property type="entry name" value="AAA"/>
    <property type="match status" value="1"/>
</dbReference>
<feature type="compositionally biased region" description="Low complexity" evidence="10">
    <location>
        <begin position="47"/>
        <end position="63"/>
    </location>
</feature>
<comment type="catalytic activity">
    <reaction evidence="8 9">
        <text>GTP + H2O = GDP + phosphate + H(+)</text>
        <dbReference type="Rhea" id="RHEA:19669"/>
        <dbReference type="ChEBI" id="CHEBI:15377"/>
        <dbReference type="ChEBI" id="CHEBI:15378"/>
        <dbReference type="ChEBI" id="CHEBI:37565"/>
        <dbReference type="ChEBI" id="CHEBI:43474"/>
        <dbReference type="ChEBI" id="CHEBI:58189"/>
        <dbReference type="EC" id="3.6.5.4"/>
    </reaction>
</comment>
<dbReference type="FunFam" id="3.40.50.300:FF:000053">
    <property type="entry name" value="Signal recognition particle receptor FtsY"/>
    <property type="match status" value="1"/>
</dbReference>
<dbReference type="GO" id="GO:0006614">
    <property type="term" value="P:SRP-dependent cotranslational protein targeting to membrane"/>
    <property type="evidence" value="ECO:0007669"/>
    <property type="project" value="InterPro"/>
</dbReference>
<organism evidence="12 13">
    <name type="scientific">Alicycliphilus denitrificans</name>
    <dbReference type="NCBI Taxonomy" id="179636"/>
    <lineage>
        <taxon>Bacteria</taxon>
        <taxon>Pseudomonadati</taxon>
        <taxon>Pseudomonadota</taxon>
        <taxon>Betaproteobacteria</taxon>
        <taxon>Burkholderiales</taxon>
        <taxon>Comamonadaceae</taxon>
        <taxon>Alicycliphilus</taxon>
    </lineage>
</organism>
<dbReference type="InterPro" id="IPR003593">
    <property type="entry name" value="AAA+_ATPase"/>
</dbReference>
<dbReference type="SMART" id="SM00962">
    <property type="entry name" value="SRP54"/>
    <property type="match status" value="1"/>
</dbReference>
<comment type="similarity">
    <text evidence="9">Belongs to the GTP-binding SRP family. FtsY subfamily.</text>
</comment>
<dbReference type="RefSeq" id="WP_013520251.1">
    <property type="nucleotide sequence ID" value="NZ_CP051298.1"/>
</dbReference>
<accession>A0A858ZWX9</accession>
<evidence type="ECO:0000256" key="3">
    <source>
        <dbReference type="ARBA" id="ARBA00022741"/>
    </source>
</evidence>
<evidence type="ECO:0000256" key="9">
    <source>
        <dbReference type="HAMAP-Rule" id="MF_00920"/>
    </source>
</evidence>
<keyword evidence="4 9" id="KW-0378">Hydrolase</keyword>
<dbReference type="EC" id="3.6.5.4" evidence="9"/>
<name>A0A858ZWX9_9BURK</name>
<evidence type="ECO:0000256" key="1">
    <source>
        <dbReference type="ARBA" id="ARBA00022475"/>
    </source>
</evidence>
<dbReference type="GO" id="GO:0005737">
    <property type="term" value="C:cytoplasm"/>
    <property type="evidence" value="ECO:0007669"/>
    <property type="project" value="UniProtKB-SubCell"/>
</dbReference>
<dbReference type="InterPro" id="IPR013822">
    <property type="entry name" value="Signal_recog_particl_SRP54_hlx"/>
</dbReference>
<evidence type="ECO:0000256" key="7">
    <source>
        <dbReference type="ARBA" id="ARBA00023170"/>
    </source>
</evidence>
<dbReference type="GO" id="GO:0005886">
    <property type="term" value="C:plasma membrane"/>
    <property type="evidence" value="ECO:0007669"/>
    <property type="project" value="UniProtKB-SubCell"/>
</dbReference>
<dbReference type="InterPro" id="IPR042101">
    <property type="entry name" value="SRP54_N_sf"/>
</dbReference>
<dbReference type="AlphaFoldDB" id="A0A858ZWX9"/>
<dbReference type="Pfam" id="PF00448">
    <property type="entry name" value="SRP54"/>
    <property type="match status" value="1"/>
</dbReference>
<feature type="binding site" evidence="9">
    <location>
        <begin position="326"/>
        <end position="329"/>
    </location>
    <ligand>
        <name>GTP</name>
        <dbReference type="ChEBI" id="CHEBI:37565"/>
    </ligand>
</feature>
<feature type="compositionally biased region" description="Low complexity" evidence="10">
    <location>
        <begin position="10"/>
        <end position="32"/>
    </location>
</feature>
<evidence type="ECO:0000313" key="13">
    <source>
        <dbReference type="Proteomes" id="UP000500755"/>
    </source>
</evidence>
<protein>
    <recommendedName>
        <fullName evidence="9">Signal recognition particle receptor FtsY</fullName>
        <shortName evidence="9">SRP receptor</shortName>
        <ecNumber evidence="9">3.6.5.4</ecNumber>
    </recommendedName>
</protein>
<keyword evidence="3 9" id="KW-0547">Nucleotide-binding</keyword>
<evidence type="ECO:0000256" key="2">
    <source>
        <dbReference type="ARBA" id="ARBA00022490"/>
    </source>
</evidence>
<dbReference type="SMART" id="SM00963">
    <property type="entry name" value="SRP54_N"/>
    <property type="match status" value="1"/>
</dbReference>
<feature type="binding site" evidence="9">
    <location>
        <begin position="262"/>
        <end position="266"/>
    </location>
    <ligand>
        <name>GTP</name>
        <dbReference type="ChEBI" id="CHEBI:37565"/>
    </ligand>
</feature>
<dbReference type="InterPro" id="IPR004390">
    <property type="entry name" value="SR_rcpt_FtsY"/>
</dbReference>
<evidence type="ECO:0000256" key="5">
    <source>
        <dbReference type="ARBA" id="ARBA00023134"/>
    </source>
</evidence>
<dbReference type="GO" id="GO:0005047">
    <property type="term" value="F:signal recognition particle binding"/>
    <property type="evidence" value="ECO:0007669"/>
    <property type="project" value="TreeGrafter"/>
</dbReference>
<dbReference type="SUPFAM" id="SSF52540">
    <property type="entry name" value="P-loop containing nucleoside triphosphate hydrolases"/>
    <property type="match status" value="1"/>
</dbReference>
<dbReference type="EMBL" id="CP051298">
    <property type="protein sequence ID" value="QKD45318.1"/>
    <property type="molecule type" value="Genomic_DNA"/>
</dbReference>
<dbReference type="Gene3D" id="1.20.120.140">
    <property type="entry name" value="Signal recognition particle SRP54, nucleotide-binding domain"/>
    <property type="match status" value="1"/>
</dbReference>
<feature type="region of interest" description="Disordered" evidence="10">
    <location>
        <begin position="1"/>
        <end position="78"/>
    </location>
</feature>
<comment type="subcellular location">
    <subcellularLocation>
        <location evidence="9">Cell membrane</location>
        <topology evidence="9">Peripheral membrane protein</topology>
        <orientation evidence="9">Cytoplasmic side</orientation>
    </subcellularLocation>
    <subcellularLocation>
        <location evidence="9">Cytoplasm</location>
    </subcellularLocation>
</comment>
<feature type="binding site" evidence="9">
    <location>
        <begin position="181"/>
        <end position="188"/>
    </location>
    <ligand>
        <name>GTP</name>
        <dbReference type="ChEBI" id="CHEBI:37565"/>
    </ligand>
</feature>
<evidence type="ECO:0000313" key="12">
    <source>
        <dbReference type="EMBL" id="QKD45318.1"/>
    </source>
</evidence>
<comment type="subunit">
    <text evidence="9">Part of the signal recognition particle protein translocation system, which is composed of SRP and FtsY. SRP is a ribonucleoprotein composed of Ffh and a 4.5S RNA molecule.</text>
</comment>
<dbReference type="SUPFAM" id="SSF47364">
    <property type="entry name" value="Domain of the SRP/SRP receptor G-proteins"/>
    <property type="match status" value="1"/>
</dbReference>
<evidence type="ECO:0000256" key="4">
    <source>
        <dbReference type="ARBA" id="ARBA00022801"/>
    </source>
</evidence>
<evidence type="ECO:0000256" key="10">
    <source>
        <dbReference type="SAM" id="MobiDB-lite"/>
    </source>
</evidence>
<keyword evidence="1 9" id="KW-1003">Cell membrane</keyword>
<dbReference type="GO" id="GO:0003924">
    <property type="term" value="F:GTPase activity"/>
    <property type="evidence" value="ECO:0007669"/>
    <property type="project" value="UniProtKB-UniRule"/>
</dbReference>
<keyword evidence="7 9" id="KW-0675">Receptor</keyword>
<gene>
    <name evidence="9 12" type="primary">ftsY</name>
    <name evidence="12" type="ORF">HF896_17600</name>
</gene>
<evidence type="ECO:0000259" key="11">
    <source>
        <dbReference type="PROSITE" id="PS00300"/>
    </source>
</evidence>
<reference evidence="12 13" key="1">
    <citation type="submission" date="2020-05" db="EMBL/GenBank/DDBJ databases">
        <title>Complete genome sequence of Alicycliphilus denitrificans DP3.</title>
        <authorList>
            <person name="Chen X."/>
        </authorList>
    </citation>
    <scope>NUCLEOTIDE SEQUENCE [LARGE SCALE GENOMIC DNA]</scope>
    <source>
        <strain evidence="12 13">DP3</strain>
    </source>
</reference>
<dbReference type="InterPro" id="IPR036225">
    <property type="entry name" value="SRP/SRP_N"/>
</dbReference>
<dbReference type="InterPro" id="IPR027417">
    <property type="entry name" value="P-loop_NTPase"/>
</dbReference>
<dbReference type="NCBIfam" id="TIGR00064">
    <property type="entry name" value="ftsY"/>
    <property type="match status" value="1"/>
</dbReference>
<dbReference type="PANTHER" id="PTHR43134">
    <property type="entry name" value="SIGNAL RECOGNITION PARTICLE RECEPTOR SUBUNIT ALPHA"/>
    <property type="match status" value="1"/>
</dbReference>
<dbReference type="Proteomes" id="UP000500755">
    <property type="component" value="Chromosome"/>
</dbReference>
<keyword evidence="2 9" id="KW-0963">Cytoplasm</keyword>
<proteinExistence type="inferred from homology"/>
<dbReference type="Gene3D" id="3.40.50.300">
    <property type="entry name" value="P-loop containing nucleotide triphosphate hydrolases"/>
    <property type="match status" value="1"/>
</dbReference>
<dbReference type="Pfam" id="PF02881">
    <property type="entry name" value="SRP54_N"/>
    <property type="match status" value="1"/>
</dbReference>
<dbReference type="PROSITE" id="PS00300">
    <property type="entry name" value="SRP54"/>
    <property type="match status" value="1"/>
</dbReference>
<feature type="domain" description="SRP54-type proteins GTP-binding" evidence="11">
    <location>
        <begin position="347"/>
        <end position="360"/>
    </location>
</feature>
<dbReference type="InterPro" id="IPR000897">
    <property type="entry name" value="SRP54_GTPase_dom"/>
</dbReference>
<dbReference type="HAMAP" id="MF_00920">
    <property type="entry name" value="FtsY"/>
    <property type="match status" value="1"/>
</dbReference>
<sequence length="374" mass="38983">MFSFFKKKSPSPAEPSSAPVPDAASAPAADAPTGGGALGWLRKSFGAQDAAAPQAAPAADEAPPAVPEPAPKPEGTRQGWMERLKSGLRKTGGSIATVFTGTQINDALYEELEDALLMADTGVKATQHLLADLRRRVKEAKATEPAAVKALLADALADLLRPLEKPLVIGAHQPTVIMVAGVNGAGKTTSIGKLTRHLADHGESVLLAAADTFRAAAREQLGVWATRNTVEIISQEGGDPAAVSFDAVTAGRARGKDVVLVDTAGRLPTQLHLMEELKKIKRVVTKADATAPHEVLLVIDGNTGQNALAQVRAFDDALSLTGLIVTKLDGTAKGGVLAAIAQERPVPVYFIGVGEKVEDLETFDAREFAQALLA</sequence>
<dbReference type="PANTHER" id="PTHR43134:SF1">
    <property type="entry name" value="SIGNAL RECOGNITION PARTICLE RECEPTOR SUBUNIT ALPHA"/>
    <property type="match status" value="1"/>
</dbReference>
<comment type="function">
    <text evidence="9">Involved in targeting and insertion of nascent membrane proteins into the cytoplasmic membrane. Acts as a receptor for the complex formed by the signal recognition particle (SRP) and the ribosome-nascent chain (RNC). Interaction with SRP-RNC leads to the transfer of the RNC complex to the Sec translocase for insertion into the membrane, the hydrolysis of GTP by both Ffh and FtsY, and the dissociation of the SRP-FtsY complex into the individual components.</text>
</comment>
<dbReference type="GO" id="GO:0005525">
    <property type="term" value="F:GTP binding"/>
    <property type="evidence" value="ECO:0007669"/>
    <property type="project" value="UniProtKB-UniRule"/>
</dbReference>
<keyword evidence="5 9" id="KW-0342">GTP-binding</keyword>
<evidence type="ECO:0000256" key="6">
    <source>
        <dbReference type="ARBA" id="ARBA00023136"/>
    </source>
</evidence>